<feature type="compositionally biased region" description="Pro residues" evidence="1">
    <location>
        <begin position="74"/>
        <end position="83"/>
    </location>
</feature>
<evidence type="ECO:0000256" key="1">
    <source>
        <dbReference type="SAM" id="MobiDB-lite"/>
    </source>
</evidence>
<name>C6JRH7_SORBI</name>
<feature type="compositionally biased region" description="Low complexity" evidence="1">
    <location>
        <begin position="49"/>
        <end position="68"/>
    </location>
</feature>
<dbReference type="HOGENOM" id="CLU_820371_0_0_1"/>
<protein>
    <submittedName>
        <fullName evidence="2">Uncharacterized protein</fullName>
    </submittedName>
</protein>
<feature type="region of interest" description="Disordered" evidence="1">
    <location>
        <begin position="317"/>
        <end position="339"/>
    </location>
</feature>
<sequence length="339" mass="34593">TSPRTPDAACTPAGPREAVPGARLESPEDIEDPPTPTLYVLPALRTSGTSTAPRAAPRSSPSAPRSPTLVHVPRGPPPGFPPLRPARDFTYVHMSRPREPAAAPAAASTAAPAAPGAPSVAAAPAAPLHKGAVAVPQAANQHPMSTRCPAAPAAASTAAPAAPGAPSVAAAPAAPLSTAAPAAPLPKGAVAVPPAANQHPMRTRSKSGYKMPALYHAVPLSDRAGMAECKPCSTPVDTNSKVAAAEGAPVSDATDFRSLAGALQYLTFTRPDIAYAVQQTNCSHTGAIVLHGGPSLQHPFNDGIFYKGVDVRQIQDASEKSHQIEQPTRKMLTHQEWAA</sequence>
<accession>C6JRH7</accession>
<organism evidence="2">
    <name type="scientific">Sorghum bicolor</name>
    <name type="common">Sorghum</name>
    <name type="synonym">Sorghum vulgare</name>
    <dbReference type="NCBI Taxonomy" id="4558"/>
    <lineage>
        <taxon>Eukaryota</taxon>
        <taxon>Viridiplantae</taxon>
        <taxon>Streptophyta</taxon>
        <taxon>Embryophyta</taxon>
        <taxon>Tracheophyta</taxon>
        <taxon>Spermatophyta</taxon>
        <taxon>Magnoliopsida</taxon>
        <taxon>Liliopsida</taxon>
        <taxon>Poales</taxon>
        <taxon>Poaceae</taxon>
        <taxon>PACMAD clade</taxon>
        <taxon>Panicoideae</taxon>
        <taxon>Andropogonodae</taxon>
        <taxon>Andropogoneae</taxon>
        <taxon>Sorghinae</taxon>
        <taxon>Sorghum</taxon>
    </lineage>
</organism>
<feature type="non-terminal residue" evidence="2">
    <location>
        <position position="1"/>
    </location>
</feature>
<feature type="region of interest" description="Disordered" evidence="1">
    <location>
        <begin position="1"/>
        <end position="83"/>
    </location>
</feature>
<gene>
    <name evidence="2" type="primary">Sb0010s003430</name>
    <name evidence="2" type="ORF">SORBIDRAFT_0010s003430</name>
</gene>
<proteinExistence type="predicted"/>
<dbReference type="AlphaFoldDB" id="C6JRH7"/>
<feature type="non-terminal residue" evidence="2">
    <location>
        <position position="339"/>
    </location>
</feature>
<dbReference type="EMBL" id="GL002604">
    <property type="protein sequence ID" value="EES20093.1"/>
    <property type="molecule type" value="Genomic_DNA"/>
</dbReference>
<evidence type="ECO:0000313" key="2">
    <source>
        <dbReference type="EMBL" id="EES20093.1"/>
    </source>
</evidence>
<reference evidence="2" key="1">
    <citation type="journal article" date="2009" name="Nature">
        <title>The Sorghum bicolor genome and the diversification of grasses.</title>
        <authorList>
            <person name="Paterson A.H."/>
            <person name="Bowers J.E."/>
            <person name="Bruggmann R."/>
            <person name="Dubchak I."/>
            <person name="Grimwood J."/>
            <person name="Gundlach H."/>
            <person name="Haberer G."/>
            <person name="Hellsten U."/>
            <person name="Mitros T."/>
            <person name="Poliakov A."/>
            <person name="Schmutz J."/>
            <person name="Spannagl M."/>
            <person name="Tang H."/>
            <person name="Wang X."/>
            <person name="Wicker T."/>
            <person name="Bharti A.K."/>
            <person name="Chapman J."/>
            <person name="Feltus F.A."/>
            <person name="Gowik U."/>
            <person name="Grigoriev I.V."/>
            <person name="Lyons E."/>
            <person name="Maher C.A."/>
            <person name="Martis M."/>
            <person name="Narechania A."/>
            <person name="Otillar R.P."/>
            <person name="Penning B.W."/>
            <person name="Salamov A.A."/>
            <person name="Wang Y."/>
            <person name="Zhang L."/>
            <person name="Carpita N.C."/>
            <person name="Freeling M."/>
            <person name="Gingle A.R."/>
            <person name="Hash C.T."/>
            <person name="Keller B."/>
            <person name="Klein P."/>
            <person name="Kresovich S."/>
            <person name="McCann M.C."/>
            <person name="Ming R."/>
            <person name="Peterson D.G."/>
            <person name="Mehboob-ur-Rahman"/>
            <person name="Ware D."/>
            <person name="Westhoff P."/>
            <person name="Mayer K.F."/>
            <person name="Messing J."/>
            <person name="Rokhsar D.S."/>
        </authorList>
    </citation>
    <scope>NUCLEOTIDE SEQUENCE [LARGE SCALE GENOMIC DNA]</scope>
</reference>
<feature type="region of interest" description="Disordered" evidence="1">
    <location>
        <begin position="100"/>
        <end position="119"/>
    </location>
</feature>